<dbReference type="GO" id="GO:0005524">
    <property type="term" value="F:ATP binding"/>
    <property type="evidence" value="ECO:0007669"/>
    <property type="project" value="UniProtKB-KW"/>
</dbReference>
<evidence type="ECO:0000256" key="8">
    <source>
        <dbReference type="ARBA" id="ARBA00022679"/>
    </source>
</evidence>
<reference evidence="16" key="2">
    <citation type="submission" date="2023-06" db="EMBL/GenBank/DDBJ databases">
        <authorList>
            <consortium name="Lawrence Berkeley National Laboratory"/>
            <person name="Mondo S.J."/>
            <person name="Hensen N."/>
            <person name="Bonometti L."/>
            <person name="Westerberg I."/>
            <person name="Brannstrom I.O."/>
            <person name="Guillou S."/>
            <person name="Cros-Aarteil S."/>
            <person name="Calhoun S."/>
            <person name="Haridas S."/>
            <person name="Kuo A."/>
            <person name="Pangilinan J."/>
            <person name="Riley R."/>
            <person name="Labutti K."/>
            <person name="Andreopoulos B."/>
            <person name="Lipzen A."/>
            <person name="Chen C."/>
            <person name="Yanf M."/>
            <person name="Daum C."/>
            <person name="Ng V."/>
            <person name="Clum A."/>
            <person name="Steindorff A."/>
            <person name="Ohm R."/>
            <person name="Martin F."/>
            <person name="Silar P."/>
            <person name="Natvig D."/>
            <person name="Lalanne C."/>
            <person name="Gautier V."/>
            <person name="Ament-Velasquez S.L."/>
            <person name="Kruys A."/>
            <person name="Hutchinson M.I."/>
            <person name="Powell A.J."/>
            <person name="Barry K."/>
            <person name="Miller A.N."/>
            <person name="Grigoriev I.V."/>
            <person name="Debuchy R."/>
            <person name="Gladieux P."/>
            <person name="Thoren M.H."/>
            <person name="Johannesson H."/>
        </authorList>
    </citation>
    <scope>NUCLEOTIDE SEQUENCE</scope>
    <source>
        <strain evidence="16">PSN324</strain>
    </source>
</reference>
<comment type="function">
    <text evidence="1">Catalyzes the phosphorylation of riboflavin (vitamin B2) to form flavin mononucleotide (FMN) coenzyme.</text>
</comment>
<dbReference type="SMART" id="SM00904">
    <property type="entry name" value="Flavokinase"/>
    <property type="match status" value="1"/>
</dbReference>
<evidence type="ECO:0000256" key="13">
    <source>
        <dbReference type="ARBA" id="ARBA00047880"/>
    </source>
</evidence>
<dbReference type="InterPro" id="IPR023465">
    <property type="entry name" value="Riboflavin_kinase_dom_sf"/>
</dbReference>
<keyword evidence="10" id="KW-0418">Kinase</keyword>
<dbReference type="SUPFAM" id="SSF82114">
    <property type="entry name" value="Riboflavin kinase-like"/>
    <property type="match status" value="1"/>
</dbReference>
<dbReference type="Proteomes" id="UP001321749">
    <property type="component" value="Unassembled WGS sequence"/>
</dbReference>
<protein>
    <recommendedName>
        <fullName evidence="5">Riboflavin kinase</fullName>
        <ecNumber evidence="4">2.7.1.26</ecNumber>
    </recommendedName>
    <alternativeName>
        <fullName evidence="12">Flavin mononucleotide kinase 1</fullName>
    </alternativeName>
</protein>
<comment type="pathway">
    <text evidence="2">Cofactor biosynthesis; FMN biosynthesis; FMN from riboflavin (ATP route): step 1/1.</text>
</comment>
<evidence type="ECO:0000313" key="17">
    <source>
        <dbReference type="Proteomes" id="UP001321749"/>
    </source>
</evidence>
<dbReference type="GO" id="GO:0005739">
    <property type="term" value="C:mitochondrion"/>
    <property type="evidence" value="ECO:0007669"/>
    <property type="project" value="TreeGrafter"/>
</dbReference>
<evidence type="ECO:0000256" key="14">
    <source>
        <dbReference type="SAM" id="MobiDB-lite"/>
    </source>
</evidence>
<evidence type="ECO:0000313" key="16">
    <source>
        <dbReference type="EMBL" id="KAK4464060.1"/>
    </source>
</evidence>
<proteinExistence type="inferred from homology"/>
<feature type="compositionally biased region" description="Basic and acidic residues" evidence="14">
    <location>
        <begin position="11"/>
        <end position="25"/>
    </location>
</feature>
<dbReference type="EMBL" id="MU864952">
    <property type="protein sequence ID" value="KAK4464060.1"/>
    <property type="molecule type" value="Genomic_DNA"/>
</dbReference>
<keyword evidence="6" id="KW-0285">Flavoprotein</keyword>
<dbReference type="EC" id="2.7.1.26" evidence="4"/>
<evidence type="ECO:0000256" key="10">
    <source>
        <dbReference type="ARBA" id="ARBA00022777"/>
    </source>
</evidence>
<evidence type="ECO:0000259" key="15">
    <source>
        <dbReference type="SMART" id="SM00904"/>
    </source>
</evidence>
<evidence type="ECO:0000256" key="2">
    <source>
        <dbReference type="ARBA" id="ARBA00005201"/>
    </source>
</evidence>
<dbReference type="GO" id="GO:0008531">
    <property type="term" value="F:riboflavin kinase activity"/>
    <property type="evidence" value="ECO:0007669"/>
    <property type="project" value="UniProtKB-EC"/>
</dbReference>
<evidence type="ECO:0000256" key="11">
    <source>
        <dbReference type="ARBA" id="ARBA00022840"/>
    </source>
</evidence>
<organism evidence="16 17">
    <name type="scientific">Cladorrhinum samala</name>
    <dbReference type="NCBI Taxonomy" id="585594"/>
    <lineage>
        <taxon>Eukaryota</taxon>
        <taxon>Fungi</taxon>
        <taxon>Dikarya</taxon>
        <taxon>Ascomycota</taxon>
        <taxon>Pezizomycotina</taxon>
        <taxon>Sordariomycetes</taxon>
        <taxon>Sordariomycetidae</taxon>
        <taxon>Sordariales</taxon>
        <taxon>Podosporaceae</taxon>
        <taxon>Cladorrhinum</taxon>
    </lineage>
</organism>
<comment type="caution">
    <text evidence="16">The sequence shown here is derived from an EMBL/GenBank/DDBJ whole genome shotgun (WGS) entry which is preliminary data.</text>
</comment>
<dbReference type="InterPro" id="IPR023468">
    <property type="entry name" value="Riboflavin_kinase"/>
</dbReference>
<comment type="catalytic activity">
    <reaction evidence="13">
        <text>riboflavin + ATP = FMN + ADP + H(+)</text>
        <dbReference type="Rhea" id="RHEA:14357"/>
        <dbReference type="ChEBI" id="CHEBI:15378"/>
        <dbReference type="ChEBI" id="CHEBI:30616"/>
        <dbReference type="ChEBI" id="CHEBI:57986"/>
        <dbReference type="ChEBI" id="CHEBI:58210"/>
        <dbReference type="ChEBI" id="CHEBI:456216"/>
        <dbReference type="EC" id="2.7.1.26"/>
    </reaction>
</comment>
<keyword evidence="9" id="KW-0547">Nucleotide-binding</keyword>
<keyword evidence="17" id="KW-1185">Reference proteome</keyword>
<dbReference type="GO" id="GO:0009231">
    <property type="term" value="P:riboflavin biosynthetic process"/>
    <property type="evidence" value="ECO:0007669"/>
    <property type="project" value="InterPro"/>
</dbReference>
<comment type="similarity">
    <text evidence="3">Belongs to the flavokinase family.</text>
</comment>
<dbReference type="PANTHER" id="PTHR22749:SF6">
    <property type="entry name" value="RIBOFLAVIN KINASE"/>
    <property type="match status" value="1"/>
</dbReference>
<feature type="region of interest" description="Disordered" evidence="14">
    <location>
        <begin position="1"/>
        <end position="78"/>
    </location>
</feature>
<evidence type="ECO:0000256" key="3">
    <source>
        <dbReference type="ARBA" id="ARBA00010108"/>
    </source>
</evidence>
<sequence>MKRGPGGSGRLRIDLPIRTSPRGDEPLSSPYGYSPQFGSPGGPQLRPQNSMPDLTRYGARSPGPSPLYTPRSPRTPGPIGSAATFGPGVTLGPSSPATPDAKPFWQSALSEAKHFAGGLIPHPTESTKHYTILRHSSALVFYRGPGTSVTISIFSSQDHPVPPDRTVWMQQRGFSGDSGMKVKAAFGSTKDWLEVTPSAEAQPHELDKAADRAWQRDIAKVASRSLKDKGPQKAHVPRETHVIRIPEASEDGYFRLHLCSGGVHPGEKGNTTKRKVLCSSPIFRVASTSIDPSVMRGASLTTLPLEVGAFVGSKMLLARAAPVLAPIEKVYDKIAPSFVAQKVGGMAADAVQAQKSQQRSALLAAASQQQSQPLDPSSILHPNSEPSPPFPLKLTGKVIPGTGRSSSTLGIPTANLSFVTPDDLRYTLKGTFLGWTALVNPLELQYHPSIITISPGYSSSPTVTPTPQVSVHIIHSFPQPFVGISLKIIIMCFLRPALPLRSTPPEQQLVAFSQDVHLASSVLLPSSPSPDFGSSSSRPSWTAERAIHLLSLRKSQRGIGEIISDAKEKAVEKVMGRGGGGGGGASEVVTSMQQKLGVRVSKNDGGEGAAGFRDEIYGKGGYWVKR</sequence>
<evidence type="ECO:0000256" key="12">
    <source>
        <dbReference type="ARBA" id="ARBA00029960"/>
    </source>
</evidence>
<dbReference type="PANTHER" id="PTHR22749">
    <property type="entry name" value="RIBOFLAVIN KINASE/FMN ADENYLYLTRANSFERASE"/>
    <property type="match status" value="1"/>
</dbReference>
<name>A0AAV9HV88_9PEZI</name>
<reference evidence="16" key="1">
    <citation type="journal article" date="2023" name="Mol. Phylogenet. Evol.">
        <title>Genome-scale phylogeny and comparative genomics of the fungal order Sordariales.</title>
        <authorList>
            <person name="Hensen N."/>
            <person name="Bonometti L."/>
            <person name="Westerberg I."/>
            <person name="Brannstrom I.O."/>
            <person name="Guillou S."/>
            <person name="Cros-Aarteil S."/>
            <person name="Calhoun S."/>
            <person name="Haridas S."/>
            <person name="Kuo A."/>
            <person name="Mondo S."/>
            <person name="Pangilinan J."/>
            <person name="Riley R."/>
            <person name="LaButti K."/>
            <person name="Andreopoulos B."/>
            <person name="Lipzen A."/>
            <person name="Chen C."/>
            <person name="Yan M."/>
            <person name="Daum C."/>
            <person name="Ng V."/>
            <person name="Clum A."/>
            <person name="Steindorff A."/>
            <person name="Ohm R.A."/>
            <person name="Martin F."/>
            <person name="Silar P."/>
            <person name="Natvig D.O."/>
            <person name="Lalanne C."/>
            <person name="Gautier V."/>
            <person name="Ament-Velasquez S.L."/>
            <person name="Kruys A."/>
            <person name="Hutchinson M.I."/>
            <person name="Powell A.J."/>
            <person name="Barry K."/>
            <person name="Miller A.N."/>
            <person name="Grigoriev I.V."/>
            <person name="Debuchy R."/>
            <person name="Gladieux P."/>
            <person name="Hiltunen Thoren M."/>
            <person name="Johannesson H."/>
        </authorList>
    </citation>
    <scope>NUCLEOTIDE SEQUENCE</scope>
    <source>
        <strain evidence="16">PSN324</strain>
    </source>
</reference>
<feature type="domain" description="Riboflavin kinase" evidence="15">
    <location>
        <begin position="387"/>
        <end position="524"/>
    </location>
</feature>
<keyword evidence="7" id="KW-0288">FMN</keyword>
<evidence type="ECO:0000256" key="9">
    <source>
        <dbReference type="ARBA" id="ARBA00022741"/>
    </source>
</evidence>
<dbReference type="InterPro" id="IPR015865">
    <property type="entry name" value="Riboflavin_kinase_bac/euk"/>
</dbReference>
<evidence type="ECO:0000256" key="1">
    <source>
        <dbReference type="ARBA" id="ARBA00003572"/>
    </source>
</evidence>
<evidence type="ECO:0000256" key="7">
    <source>
        <dbReference type="ARBA" id="ARBA00022643"/>
    </source>
</evidence>
<evidence type="ECO:0000256" key="6">
    <source>
        <dbReference type="ARBA" id="ARBA00022630"/>
    </source>
</evidence>
<dbReference type="GO" id="GO:0009398">
    <property type="term" value="P:FMN biosynthetic process"/>
    <property type="evidence" value="ECO:0007669"/>
    <property type="project" value="TreeGrafter"/>
</dbReference>
<accession>A0AAV9HV88</accession>
<evidence type="ECO:0000256" key="4">
    <source>
        <dbReference type="ARBA" id="ARBA00012105"/>
    </source>
</evidence>
<dbReference type="Gene3D" id="2.40.30.30">
    <property type="entry name" value="Riboflavin kinase-like"/>
    <property type="match status" value="1"/>
</dbReference>
<evidence type="ECO:0000256" key="5">
    <source>
        <dbReference type="ARBA" id="ARBA00017394"/>
    </source>
</evidence>
<dbReference type="AlphaFoldDB" id="A0AAV9HV88"/>
<keyword evidence="8" id="KW-0808">Transferase</keyword>
<dbReference type="Pfam" id="PF01687">
    <property type="entry name" value="Flavokinase"/>
    <property type="match status" value="1"/>
</dbReference>
<gene>
    <name evidence="16" type="ORF">QBC42DRAFT_221444</name>
</gene>
<keyword evidence="11" id="KW-0067">ATP-binding</keyword>